<feature type="compositionally biased region" description="Polar residues" evidence="7">
    <location>
        <begin position="1"/>
        <end position="11"/>
    </location>
</feature>
<feature type="domain" description="Protein kinase" evidence="8">
    <location>
        <begin position="74"/>
        <end position="462"/>
    </location>
</feature>
<dbReference type="InterPro" id="IPR008271">
    <property type="entry name" value="Ser/Thr_kinase_AS"/>
</dbReference>
<organism evidence="9 10">
    <name type="scientific">Panagrellus redivivus</name>
    <name type="common">Microworm</name>
    <dbReference type="NCBI Taxonomy" id="6233"/>
    <lineage>
        <taxon>Eukaryota</taxon>
        <taxon>Metazoa</taxon>
        <taxon>Ecdysozoa</taxon>
        <taxon>Nematoda</taxon>
        <taxon>Chromadorea</taxon>
        <taxon>Rhabditida</taxon>
        <taxon>Tylenchina</taxon>
        <taxon>Panagrolaimomorpha</taxon>
        <taxon>Panagrolaimoidea</taxon>
        <taxon>Panagrolaimidae</taxon>
        <taxon>Panagrellus</taxon>
    </lineage>
</organism>
<keyword evidence="5" id="KW-0067">ATP-binding</keyword>
<dbReference type="GO" id="GO:0005524">
    <property type="term" value="F:ATP binding"/>
    <property type="evidence" value="ECO:0007669"/>
    <property type="project" value="UniProtKB-KW"/>
</dbReference>
<dbReference type="Gene3D" id="1.10.510.10">
    <property type="entry name" value="Transferase(Phosphotransferase) domain 1"/>
    <property type="match status" value="1"/>
</dbReference>
<name>A0A7E4VHF8_PANRE</name>
<evidence type="ECO:0000256" key="7">
    <source>
        <dbReference type="SAM" id="MobiDB-lite"/>
    </source>
</evidence>
<keyword evidence="3" id="KW-0547">Nucleotide-binding</keyword>
<dbReference type="AlphaFoldDB" id="A0A7E4VHF8"/>
<keyword evidence="4" id="KW-0418">Kinase</keyword>
<feature type="region of interest" description="Disordered" evidence="7">
    <location>
        <begin position="1"/>
        <end position="26"/>
    </location>
</feature>
<dbReference type="GO" id="GO:0005634">
    <property type="term" value="C:nucleus"/>
    <property type="evidence" value="ECO:0007669"/>
    <property type="project" value="TreeGrafter"/>
</dbReference>
<dbReference type="Pfam" id="PF00069">
    <property type="entry name" value="Pkinase"/>
    <property type="match status" value="2"/>
</dbReference>
<evidence type="ECO:0000256" key="1">
    <source>
        <dbReference type="ARBA" id="ARBA00022527"/>
    </source>
</evidence>
<evidence type="ECO:0000256" key="4">
    <source>
        <dbReference type="ARBA" id="ARBA00022777"/>
    </source>
</evidence>
<protein>
    <submittedName>
        <fullName evidence="10">Protein kinase domain-containing protein</fullName>
    </submittedName>
</protein>
<dbReference type="Proteomes" id="UP000492821">
    <property type="component" value="Unassembled WGS sequence"/>
</dbReference>
<dbReference type="SMART" id="SM00220">
    <property type="entry name" value="S_TKc"/>
    <property type="match status" value="1"/>
</dbReference>
<proteinExistence type="inferred from homology"/>
<evidence type="ECO:0000256" key="6">
    <source>
        <dbReference type="ARBA" id="ARBA00037966"/>
    </source>
</evidence>
<evidence type="ECO:0000259" key="8">
    <source>
        <dbReference type="PROSITE" id="PS50011"/>
    </source>
</evidence>
<dbReference type="InterPro" id="IPR000719">
    <property type="entry name" value="Prot_kinase_dom"/>
</dbReference>
<dbReference type="InterPro" id="IPR051175">
    <property type="entry name" value="CLK_kinases"/>
</dbReference>
<evidence type="ECO:0000256" key="3">
    <source>
        <dbReference type="ARBA" id="ARBA00022741"/>
    </source>
</evidence>
<evidence type="ECO:0000313" key="9">
    <source>
        <dbReference type="Proteomes" id="UP000492821"/>
    </source>
</evidence>
<dbReference type="SUPFAM" id="SSF56112">
    <property type="entry name" value="Protein kinase-like (PK-like)"/>
    <property type="match status" value="1"/>
</dbReference>
<comment type="similarity">
    <text evidence="6">Belongs to the protein kinase superfamily. CMGC Ser/Thr protein kinase family. Lammer subfamily.</text>
</comment>
<evidence type="ECO:0000256" key="5">
    <source>
        <dbReference type="ARBA" id="ARBA00022840"/>
    </source>
</evidence>
<keyword evidence="9" id="KW-1185">Reference proteome</keyword>
<keyword evidence="2" id="KW-0808">Transferase</keyword>
<dbReference type="PROSITE" id="PS50011">
    <property type="entry name" value="PROTEIN_KINASE_DOM"/>
    <property type="match status" value="1"/>
</dbReference>
<evidence type="ECO:0000313" key="10">
    <source>
        <dbReference type="WBParaSite" id="Pan_g20289.t1"/>
    </source>
</evidence>
<reference evidence="9" key="1">
    <citation type="journal article" date="2013" name="Genetics">
        <title>The draft genome and transcriptome of Panagrellus redivivus are shaped by the harsh demands of a free-living lifestyle.</title>
        <authorList>
            <person name="Srinivasan J."/>
            <person name="Dillman A.R."/>
            <person name="Macchietto M.G."/>
            <person name="Heikkinen L."/>
            <person name="Lakso M."/>
            <person name="Fracchia K.M."/>
            <person name="Antoshechkin I."/>
            <person name="Mortazavi A."/>
            <person name="Wong G."/>
            <person name="Sternberg P.W."/>
        </authorList>
    </citation>
    <scope>NUCLEOTIDE SEQUENCE [LARGE SCALE GENOMIC DNA]</scope>
    <source>
        <strain evidence="9">MT8872</strain>
    </source>
</reference>
<dbReference type="PANTHER" id="PTHR45646:SF11">
    <property type="entry name" value="SERINE_THREONINE-PROTEIN KINASE DOA"/>
    <property type="match status" value="1"/>
</dbReference>
<dbReference type="InterPro" id="IPR011009">
    <property type="entry name" value="Kinase-like_dom_sf"/>
</dbReference>
<dbReference type="GO" id="GO:0004674">
    <property type="term" value="F:protein serine/threonine kinase activity"/>
    <property type="evidence" value="ECO:0007669"/>
    <property type="project" value="UniProtKB-KW"/>
</dbReference>
<keyword evidence="1" id="KW-0723">Serine/threonine-protein kinase</keyword>
<sequence length="464" mass="52018">MMQSGFGASTQVRKRKAPASIPTQTVDTHLEKGPADCVDLFCALQDEEEHADEYGAPNQGHMAVEIGQTVAKRYFVVRKAGFGHSAVAWLAFDKKVRKFCVLKIFKQDASSIATEIQVLKEAKRLKQRPGGDKVVQMFETFNIYKSHKRILHHGIAFEPCGFTLLSVMNQSKSGFEIPAVRKLLQHCLEGLRFIQEDLGYIHGDIKPENILVSATDRSFFLETQSVVDAKYNGHGMRAAVNQNLPFVPSKTTATFFKTILSAAPAPSEEDLPEMSVPRKQGRMVPPRYTDLEKRLEVNRLLMWSGTIFKICDIGNVMKPGVYQVNAGTYDYRPPENLFSEELSGTFDVWGLGATALETILLEQIFQPHHVPENVPECPSALLRQMVNVLGLPPAHLWPNLVRPEGRSAAKPVDVAERIMTRVRRHGFRRNEVLELCQIIARMLSYDKDARISVSDALALPFFGN</sequence>
<evidence type="ECO:0000256" key="2">
    <source>
        <dbReference type="ARBA" id="ARBA00022679"/>
    </source>
</evidence>
<reference evidence="10" key="2">
    <citation type="submission" date="2020-10" db="UniProtKB">
        <authorList>
            <consortium name="WormBaseParasite"/>
        </authorList>
    </citation>
    <scope>IDENTIFICATION</scope>
</reference>
<dbReference type="GO" id="GO:0043484">
    <property type="term" value="P:regulation of RNA splicing"/>
    <property type="evidence" value="ECO:0007669"/>
    <property type="project" value="TreeGrafter"/>
</dbReference>
<accession>A0A7E4VHF8</accession>
<dbReference type="PROSITE" id="PS00108">
    <property type="entry name" value="PROTEIN_KINASE_ST"/>
    <property type="match status" value="1"/>
</dbReference>
<dbReference type="WBParaSite" id="Pan_g20289.t1">
    <property type="protein sequence ID" value="Pan_g20289.t1"/>
    <property type="gene ID" value="Pan_g20289"/>
</dbReference>
<dbReference type="PANTHER" id="PTHR45646">
    <property type="entry name" value="SERINE/THREONINE-PROTEIN KINASE DOA-RELATED"/>
    <property type="match status" value="1"/>
</dbReference>
<dbReference type="Gene3D" id="3.30.200.20">
    <property type="entry name" value="Phosphorylase Kinase, domain 1"/>
    <property type="match status" value="1"/>
</dbReference>